<accession>A0A8I2YTT3</accession>
<dbReference type="PROSITE" id="PS50011">
    <property type="entry name" value="PROTEIN_KINASE_DOM"/>
    <property type="match status" value="1"/>
</dbReference>
<dbReference type="GO" id="GO:0004672">
    <property type="term" value="F:protein kinase activity"/>
    <property type="evidence" value="ECO:0007669"/>
    <property type="project" value="InterPro"/>
</dbReference>
<feature type="domain" description="Protein kinase" evidence="1">
    <location>
        <begin position="385"/>
        <end position="692"/>
    </location>
</feature>
<dbReference type="OrthoDB" id="5584477at2759"/>
<name>A0A8I2YTT3_9AGAM</name>
<dbReference type="PANTHER" id="PTHR38248:SF2">
    <property type="entry name" value="FUNK1 11"/>
    <property type="match status" value="1"/>
</dbReference>
<dbReference type="PANTHER" id="PTHR38248">
    <property type="entry name" value="FUNK1 6"/>
    <property type="match status" value="1"/>
</dbReference>
<proteinExistence type="predicted"/>
<dbReference type="AlphaFoldDB" id="A0A8I2YTT3"/>
<dbReference type="Proteomes" id="UP000683000">
    <property type="component" value="Unassembled WGS sequence"/>
</dbReference>
<sequence>MSPATPPPRNAVTSLSFTPFRLKTASVPTSVKLYQAVPLHEDLQNELAGATIEEDPLWTGNNHVVLHLCTFFQVSQGAVPALSKLKDSRTPLYDTTSNCWQPTYLSYILRFSADLDSQSALGGEQHRHSDIASTSASHSIALSKNQRRRLTITRTVDGPNSNLVIETEQITYLPKPGSEEGKVAAWLNHINTALRSIAPPPSSQPQTRSRTKTLADAQRHWSAEFATRPAPLDVKMKIKPDVALFRRDPFDPNGPNSWCNVVSFLELSSSNDFSGMAKQITRKSYAIFLAQPGRCFVLALSIFQLYFRIHLFDRSGSVQSHAYSIHSSAKYLVHVLYMLAFAPEEDIGYDPTLFYSSVITHANRLHATLTIQVGDKTFTIISLLFSSDMVRGRGTLCFSIRSASGKLYIVKIAWSRNGRATTEEQMLNRIKERGLTYGVPKLVMAWTVQIGGKVDSTKLRRPEYLRAQLREDEQPEIQIHCRLVLEPIGIPLQTFESIQELLSILIDIVDVHKSLINQCDILHRDLSIQNTMCYNFNYKSSTWPTLSENTDICTCLAERGEVLKKCKYHQGFLIDFNYAKFMDKTPTISEGERMGTIPFMALDILHIFGSETGANVTHPPKHDLKSIIYILLWICVLYSGPNSNPLAAHTTCLKPWAECKSLPQVEALWSTKTGELMTHVPLQHFSSYFGGL</sequence>
<reference evidence="2" key="1">
    <citation type="submission" date="2021-03" db="EMBL/GenBank/DDBJ databases">
        <title>Evolutionary innovations through gain and loss of genes in the ectomycorrhizal Boletales.</title>
        <authorList>
            <person name="Wu G."/>
            <person name="Miyauchi S."/>
            <person name="Morin E."/>
            <person name="Yang Z.-L."/>
            <person name="Xu J."/>
            <person name="Martin F.M."/>
        </authorList>
    </citation>
    <scope>NUCLEOTIDE SEQUENCE</scope>
    <source>
        <strain evidence="2">BR01</strain>
    </source>
</reference>
<dbReference type="Gene3D" id="1.10.510.10">
    <property type="entry name" value="Transferase(Phosphotransferase) domain 1"/>
    <property type="match status" value="1"/>
</dbReference>
<dbReference type="EMBL" id="JAGFBS010000008">
    <property type="protein sequence ID" value="KAG6377667.1"/>
    <property type="molecule type" value="Genomic_DNA"/>
</dbReference>
<evidence type="ECO:0000313" key="2">
    <source>
        <dbReference type="EMBL" id="KAG6377667.1"/>
    </source>
</evidence>
<organism evidence="2 3">
    <name type="scientific">Boletus reticuloceps</name>
    <dbReference type="NCBI Taxonomy" id="495285"/>
    <lineage>
        <taxon>Eukaryota</taxon>
        <taxon>Fungi</taxon>
        <taxon>Dikarya</taxon>
        <taxon>Basidiomycota</taxon>
        <taxon>Agaricomycotina</taxon>
        <taxon>Agaricomycetes</taxon>
        <taxon>Agaricomycetidae</taxon>
        <taxon>Boletales</taxon>
        <taxon>Boletineae</taxon>
        <taxon>Boletaceae</taxon>
        <taxon>Boletoideae</taxon>
        <taxon>Boletus</taxon>
    </lineage>
</organism>
<gene>
    <name evidence="2" type="ORF">JVT61DRAFT_14432</name>
</gene>
<dbReference type="GO" id="GO:0005524">
    <property type="term" value="F:ATP binding"/>
    <property type="evidence" value="ECO:0007669"/>
    <property type="project" value="InterPro"/>
</dbReference>
<dbReference type="SUPFAM" id="SSF56112">
    <property type="entry name" value="Protein kinase-like (PK-like)"/>
    <property type="match status" value="1"/>
</dbReference>
<comment type="caution">
    <text evidence="2">The sequence shown here is derived from an EMBL/GenBank/DDBJ whole genome shotgun (WGS) entry which is preliminary data.</text>
</comment>
<keyword evidence="3" id="KW-1185">Reference proteome</keyword>
<evidence type="ECO:0000259" key="1">
    <source>
        <dbReference type="PROSITE" id="PS50011"/>
    </source>
</evidence>
<dbReference type="InterPro" id="IPR000719">
    <property type="entry name" value="Prot_kinase_dom"/>
</dbReference>
<protein>
    <recommendedName>
        <fullName evidence="1">Protein kinase domain-containing protein</fullName>
    </recommendedName>
</protein>
<dbReference type="Pfam" id="PF17667">
    <property type="entry name" value="Pkinase_fungal"/>
    <property type="match status" value="1"/>
</dbReference>
<evidence type="ECO:0000313" key="3">
    <source>
        <dbReference type="Proteomes" id="UP000683000"/>
    </source>
</evidence>
<dbReference type="InterPro" id="IPR011009">
    <property type="entry name" value="Kinase-like_dom_sf"/>
</dbReference>
<dbReference type="InterPro" id="IPR040976">
    <property type="entry name" value="Pkinase_fungal"/>
</dbReference>